<dbReference type="Gene3D" id="1.10.3730.10">
    <property type="entry name" value="ProC C-terminal domain-like"/>
    <property type="match status" value="1"/>
</dbReference>
<dbReference type="NCBIfam" id="TIGR00112">
    <property type="entry name" value="proC"/>
    <property type="match status" value="1"/>
</dbReference>
<evidence type="ECO:0000256" key="3">
    <source>
        <dbReference type="ARBA" id="ARBA00022857"/>
    </source>
</evidence>
<feature type="domain" description="Pyrroline-5-carboxylate reductase catalytic N-terminal" evidence="10">
    <location>
        <begin position="5"/>
        <end position="97"/>
    </location>
</feature>
<dbReference type="GO" id="GO:0005737">
    <property type="term" value="C:cytoplasm"/>
    <property type="evidence" value="ECO:0007669"/>
    <property type="project" value="UniProtKB-SubCell"/>
</dbReference>
<dbReference type="PANTHER" id="PTHR11645">
    <property type="entry name" value="PYRROLINE-5-CARBOXYLATE REDUCTASE"/>
    <property type="match status" value="1"/>
</dbReference>
<keyword evidence="13" id="KW-1185">Reference proteome</keyword>
<comment type="caution">
    <text evidence="12">The sequence shown here is derived from an EMBL/GenBank/DDBJ whole genome shotgun (WGS) entry which is preliminary data.</text>
</comment>
<evidence type="ECO:0000259" key="10">
    <source>
        <dbReference type="Pfam" id="PF03807"/>
    </source>
</evidence>
<evidence type="ECO:0000259" key="11">
    <source>
        <dbReference type="Pfam" id="PF14748"/>
    </source>
</evidence>
<dbReference type="InterPro" id="IPR028939">
    <property type="entry name" value="P5C_Rdtase_cat_N"/>
</dbReference>
<keyword evidence="4 6" id="KW-0560">Oxidoreductase</keyword>
<dbReference type="EC" id="1.5.1.2" evidence="6 7"/>
<comment type="subcellular location">
    <subcellularLocation>
        <location evidence="6">Cytoplasm</location>
    </subcellularLocation>
</comment>
<feature type="binding site" evidence="8">
    <location>
        <begin position="8"/>
        <end position="13"/>
    </location>
    <ligand>
        <name>NADP(+)</name>
        <dbReference type="ChEBI" id="CHEBI:58349"/>
    </ligand>
</feature>
<evidence type="ECO:0000256" key="4">
    <source>
        <dbReference type="ARBA" id="ARBA00023002"/>
    </source>
</evidence>
<dbReference type="EMBL" id="QQRQ01000007">
    <property type="protein sequence ID" value="RFT06780.1"/>
    <property type="molecule type" value="Genomic_DNA"/>
</dbReference>
<dbReference type="InterPro" id="IPR008927">
    <property type="entry name" value="6-PGluconate_DH-like_C_sf"/>
</dbReference>
<sequence>MRYTFGLIGSGNMGGAIARAVSLTLKDGILADHSPQRAQELAAELGFSSGTNEDAARESQYLFLGVKPHLMGGMLEGIRPTLASRETSPILVSMAAGLTIAQIQQMAGQKYPVIRIMPNTPVAVREGVVLYETSANVTADMMDGFLNMMSQAGKLFHLEESLMDVGAAVSGCGPAYAYLILDAMADGGVACGLPRPDAVRFAAQTLLGAAQMVLETGKHPDQLKNDVCSPGGSTIQGVRTLEQRAVRAAVMDAVIAACEKNAALGK</sequence>
<comment type="function">
    <text evidence="5 6">Catalyzes the reduction of 1-pyrroline-5-carboxylate (PCA) to L-proline.</text>
</comment>
<dbReference type="UniPathway" id="UPA00098">
    <property type="reaction ID" value="UER00361"/>
</dbReference>
<gene>
    <name evidence="6 12" type="primary">proC</name>
    <name evidence="12" type="ORF">DV520_06175</name>
</gene>
<evidence type="ECO:0000256" key="7">
    <source>
        <dbReference type="NCBIfam" id="TIGR00112"/>
    </source>
</evidence>
<keyword evidence="3 6" id="KW-0521">NADP</keyword>
<dbReference type="PANTHER" id="PTHR11645:SF0">
    <property type="entry name" value="PYRROLINE-5-CARBOXYLATE REDUCTASE 3"/>
    <property type="match status" value="1"/>
</dbReference>
<dbReference type="RefSeq" id="WP_117142148.1">
    <property type="nucleotide sequence ID" value="NZ_CAKXKJ010000002.1"/>
</dbReference>
<dbReference type="AlphaFoldDB" id="A0A3E2B420"/>
<accession>A0A3E2B420</accession>
<evidence type="ECO:0000256" key="5">
    <source>
        <dbReference type="ARBA" id="ARBA00058118"/>
    </source>
</evidence>
<comment type="catalytic activity">
    <reaction evidence="6">
        <text>L-proline + NAD(+) = (S)-1-pyrroline-5-carboxylate + NADH + 2 H(+)</text>
        <dbReference type="Rhea" id="RHEA:14105"/>
        <dbReference type="ChEBI" id="CHEBI:15378"/>
        <dbReference type="ChEBI" id="CHEBI:17388"/>
        <dbReference type="ChEBI" id="CHEBI:57540"/>
        <dbReference type="ChEBI" id="CHEBI:57945"/>
        <dbReference type="ChEBI" id="CHEBI:60039"/>
        <dbReference type="EC" id="1.5.1.2"/>
    </reaction>
</comment>
<evidence type="ECO:0000256" key="9">
    <source>
        <dbReference type="RuleBase" id="RU003903"/>
    </source>
</evidence>
<evidence type="ECO:0000313" key="12">
    <source>
        <dbReference type="EMBL" id="RFT06780.1"/>
    </source>
</evidence>
<protein>
    <recommendedName>
        <fullName evidence="6 7">Pyrroline-5-carboxylate reductase</fullName>
        <shortName evidence="6">P5C reductase</shortName>
        <shortName evidence="6">P5CR</shortName>
        <ecNumber evidence="6 7">1.5.1.2</ecNumber>
    </recommendedName>
    <alternativeName>
        <fullName evidence="6">PCA reductase</fullName>
    </alternativeName>
</protein>
<dbReference type="InterPro" id="IPR053790">
    <property type="entry name" value="P5CR-like_CS"/>
</dbReference>
<evidence type="ECO:0000256" key="2">
    <source>
        <dbReference type="ARBA" id="ARBA00022650"/>
    </source>
</evidence>
<keyword evidence="2 6" id="KW-0641">Proline biosynthesis</keyword>
<dbReference type="GO" id="GO:0004735">
    <property type="term" value="F:pyrroline-5-carboxylate reductase activity"/>
    <property type="evidence" value="ECO:0007669"/>
    <property type="project" value="UniProtKB-UniRule"/>
</dbReference>
<dbReference type="Pfam" id="PF14748">
    <property type="entry name" value="P5CR_dimer"/>
    <property type="match status" value="1"/>
</dbReference>
<dbReference type="FunFam" id="1.10.3730.10:FF:000001">
    <property type="entry name" value="Pyrroline-5-carboxylate reductase"/>
    <property type="match status" value="1"/>
</dbReference>
<dbReference type="OrthoDB" id="9805754at2"/>
<dbReference type="InterPro" id="IPR000304">
    <property type="entry name" value="Pyrroline-COOH_reductase"/>
</dbReference>
<evidence type="ECO:0000313" key="13">
    <source>
        <dbReference type="Proteomes" id="UP000260649"/>
    </source>
</evidence>
<reference evidence="12 13" key="1">
    <citation type="submission" date="2018-07" db="EMBL/GenBank/DDBJ databases">
        <title>GABA Modulating Bacteria of the Human Gut Microbiota.</title>
        <authorList>
            <person name="Strandwitz P."/>
            <person name="Kim K.H."/>
            <person name="Terekhova D."/>
            <person name="Liu J.K."/>
            <person name="Sharma A."/>
            <person name="Levering J."/>
            <person name="Mcdonald D."/>
            <person name="Dietrich D."/>
            <person name="Ramadhar T.R."/>
            <person name="Lekbua A."/>
            <person name="Mroue N."/>
            <person name="Liston C."/>
            <person name="Stewart E.J."/>
            <person name="Dubin M.J."/>
            <person name="Zengler K."/>
            <person name="Knight R."/>
            <person name="Gilbert J.A."/>
            <person name="Clardy J."/>
            <person name="Lewis K."/>
        </authorList>
    </citation>
    <scope>NUCLEOTIDE SEQUENCE [LARGE SCALE GENOMIC DNA]</scope>
    <source>
        <strain evidence="12 13">KLE1738</strain>
    </source>
</reference>
<name>A0A3E2B420_9FIRM</name>
<dbReference type="HAMAP" id="MF_01925">
    <property type="entry name" value="P5C_reductase"/>
    <property type="match status" value="1"/>
</dbReference>
<comment type="catalytic activity">
    <reaction evidence="6 9">
        <text>L-proline + NADP(+) = (S)-1-pyrroline-5-carboxylate + NADPH + 2 H(+)</text>
        <dbReference type="Rhea" id="RHEA:14109"/>
        <dbReference type="ChEBI" id="CHEBI:15378"/>
        <dbReference type="ChEBI" id="CHEBI:17388"/>
        <dbReference type="ChEBI" id="CHEBI:57783"/>
        <dbReference type="ChEBI" id="CHEBI:58349"/>
        <dbReference type="ChEBI" id="CHEBI:60039"/>
        <dbReference type="EC" id="1.5.1.2"/>
    </reaction>
</comment>
<evidence type="ECO:0000256" key="6">
    <source>
        <dbReference type="HAMAP-Rule" id="MF_01925"/>
    </source>
</evidence>
<keyword evidence="6 9" id="KW-0028">Amino-acid biosynthesis</keyword>
<dbReference type="Gene3D" id="3.40.50.720">
    <property type="entry name" value="NAD(P)-binding Rossmann-like Domain"/>
    <property type="match status" value="1"/>
</dbReference>
<evidence type="ECO:0000256" key="1">
    <source>
        <dbReference type="ARBA" id="ARBA00005525"/>
    </source>
</evidence>
<feature type="domain" description="Pyrroline-5-carboxylate reductase dimerisation" evidence="11">
    <location>
        <begin position="160"/>
        <end position="263"/>
    </location>
</feature>
<organism evidence="12 13">
    <name type="scientific">Evtepia gabavorous</name>
    <dbReference type="NCBI Taxonomy" id="2211183"/>
    <lineage>
        <taxon>Bacteria</taxon>
        <taxon>Bacillati</taxon>
        <taxon>Bacillota</taxon>
        <taxon>Clostridia</taxon>
        <taxon>Eubacteriales</taxon>
        <taxon>Evtepia</taxon>
    </lineage>
</organism>
<keyword evidence="6" id="KW-0963">Cytoplasm</keyword>
<evidence type="ECO:0000256" key="8">
    <source>
        <dbReference type="PIRSR" id="PIRSR000193-1"/>
    </source>
</evidence>
<dbReference type="InterPro" id="IPR036291">
    <property type="entry name" value="NAD(P)-bd_dom_sf"/>
</dbReference>
<dbReference type="Proteomes" id="UP000260649">
    <property type="component" value="Unassembled WGS sequence"/>
</dbReference>
<dbReference type="GeneID" id="97995322"/>
<feature type="binding site" evidence="8">
    <location>
        <position position="52"/>
    </location>
    <ligand>
        <name>NADPH</name>
        <dbReference type="ChEBI" id="CHEBI:57783"/>
    </ligand>
</feature>
<dbReference type="SUPFAM" id="SSF48179">
    <property type="entry name" value="6-phosphogluconate dehydrogenase C-terminal domain-like"/>
    <property type="match status" value="1"/>
</dbReference>
<comment type="pathway">
    <text evidence="6 9">Amino-acid biosynthesis; L-proline biosynthesis; L-proline from L-glutamate 5-semialdehyde: step 1/1.</text>
</comment>
<comment type="similarity">
    <text evidence="1 6 9">Belongs to the pyrroline-5-carboxylate reductase family.</text>
</comment>
<dbReference type="PROSITE" id="PS00521">
    <property type="entry name" value="P5CR"/>
    <property type="match status" value="1"/>
</dbReference>
<dbReference type="PIRSF" id="PIRSF000193">
    <property type="entry name" value="Pyrrol-5-carb_rd"/>
    <property type="match status" value="1"/>
</dbReference>
<dbReference type="SUPFAM" id="SSF51735">
    <property type="entry name" value="NAD(P)-binding Rossmann-fold domains"/>
    <property type="match status" value="1"/>
</dbReference>
<proteinExistence type="inferred from homology"/>
<dbReference type="GO" id="GO:0055129">
    <property type="term" value="P:L-proline biosynthetic process"/>
    <property type="evidence" value="ECO:0007669"/>
    <property type="project" value="UniProtKB-UniRule"/>
</dbReference>
<dbReference type="Pfam" id="PF03807">
    <property type="entry name" value="F420_oxidored"/>
    <property type="match status" value="1"/>
</dbReference>
<dbReference type="InterPro" id="IPR029036">
    <property type="entry name" value="P5CR_dimer"/>
</dbReference>